<proteinExistence type="predicted"/>
<gene>
    <name evidence="4" type="ORF">GCM10017584_18080</name>
</gene>
<dbReference type="SUPFAM" id="SSF53756">
    <property type="entry name" value="UDP-Glycosyltransferase/glycogen phosphorylase"/>
    <property type="match status" value="1"/>
</dbReference>
<dbReference type="AlphaFoldDB" id="A0A9W6H979"/>
<dbReference type="CDD" id="cd03801">
    <property type="entry name" value="GT4_PimA-like"/>
    <property type="match status" value="1"/>
</dbReference>
<evidence type="ECO:0000259" key="3">
    <source>
        <dbReference type="Pfam" id="PF00534"/>
    </source>
</evidence>
<dbReference type="Proteomes" id="UP001142372">
    <property type="component" value="Unassembled WGS sequence"/>
</dbReference>
<dbReference type="EMBL" id="BSEN01000006">
    <property type="protein sequence ID" value="GLJ76234.1"/>
    <property type="molecule type" value="Genomic_DNA"/>
</dbReference>
<reference evidence="4" key="2">
    <citation type="submission" date="2023-01" db="EMBL/GenBank/DDBJ databases">
        <authorList>
            <person name="Sun Q."/>
            <person name="Evtushenko L."/>
        </authorList>
    </citation>
    <scope>NUCLEOTIDE SEQUENCE</scope>
    <source>
        <strain evidence="4">VKM Ac-1401</strain>
    </source>
</reference>
<evidence type="ECO:0000313" key="4">
    <source>
        <dbReference type="EMBL" id="GLJ76234.1"/>
    </source>
</evidence>
<comment type="caution">
    <text evidence="4">The sequence shown here is derived from an EMBL/GenBank/DDBJ whole genome shotgun (WGS) entry which is preliminary data.</text>
</comment>
<keyword evidence="4" id="KW-0378">Hydrolase</keyword>
<feature type="domain" description="Glycosyl transferase family 1" evidence="3">
    <location>
        <begin position="161"/>
        <end position="314"/>
    </location>
</feature>
<dbReference type="PANTHER" id="PTHR45947">
    <property type="entry name" value="SULFOQUINOVOSYL TRANSFERASE SQD2"/>
    <property type="match status" value="1"/>
</dbReference>
<accession>A0A9W6H979</accession>
<reference evidence="4" key="1">
    <citation type="journal article" date="2014" name="Int. J. Syst. Evol. Microbiol.">
        <title>Complete genome sequence of Corynebacterium casei LMG S-19264T (=DSM 44701T), isolated from a smear-ripened cheese.</title>
        <authorList>
            <consortium name="US DOE Joint Genome Institute (JGI-PGF)"/>
            <person name="Walter F."/>
            <person name="Albersmeier A."/>
            <person name="Kalinowski J."/>
            <person name="Ruckert C."/>
        </authorList>
    </citation>
    <scope>NUCLEOTIDE SEQUENCE</scope>
    <source>
        <strain evidence="4">VKM Ac-1401</strain>
    </source>
</reference>
<organism evidence="4 5">
    <name type="scientific">Leifsonia poae</name>
    <dbReference type="NCBI Taxonomy" id="110933"/>
    <lineage>
        <taxon>Bacteria</taxon>
        <taxon>Bacillati</taxon>
        <taxon>Actinomycetota</taxon>
        <taxon>Actinomycetes</taxon>
        <taxon>Micrococcales</taxon>
        <taxon>Microbacteriaceae</taxon>
        <taxon>Leifsonia</taxon>
    </lineage>
</organism>
<dbReference type="InterPro" id="IPR050194">
    <property type="entry name" value="Glycosyltransferase_grp1"/>
</dbReference>
<evidence type="ECO:0000256" key="2">
    <source>
        <dbReference type="ARBA" id="ARBA00022679"/>
    </source>
</evidence>
<protein>
    <recommendedName>
        <fullName evidence="1">D-inositol 3-phosphate glycosyltransferase</fullName>
    </recommendedName>
</protein>
<name>A0A9W6H979_9MICO</name>
<dbReference type="GO" id="GO:0016787">
    <property type="term" value="F:hydrolase activity"/>
    <property type="evidence" value="ECO:0007669"/>
    <property type="project" value="UniProtKB-KW"/>
</dbReference>
<dbReference type="PANTHER" id="PTHR45947:SF3">
    <property type="entry name" value="SULFOQUINOVOSYL TRANSFERASE SQD2"/>
    <property type="match status" value="1"/>
</dbReference>
<dbReference type="InterPro" id="IPR001296">
    <property type="entry name" value="Glyco_trans_1"/>
</dbReference>
<keyword evidence="2" id="KW-0808">Transferase</keyword>
<evidence type="ECO:0000256" key="1">
    <source>
        <dbReference type="ARBA" id="ARBA00021292"/>
    </source>
</evidence>
<sequence>MSAHPDTPVFFAVPDVIDDPGRVSGGNLYDQRVRDGLRADGWDMRMALVGDDDRQTAAALTALPDGALVLLDGLLLARESAAVADHGARLRLVVLAHMVAGELTDDERAAFRVAQRIIATSGWTRSELIAQDAADPHRIVVAHPGTDAAPVTTVSPSGGRLLCVATVAPHKGQDLLVRALAGFADLEGWTCTIVGSLEAAPDFVAELKDAIAAAGLAERITFTGVLTGAALDEAYRQADLVVLPSRTESYGMAVAEALARGIPVLASGVGGIPEAIARNEGGMIVSPDDPWALAVVLRQWWASADRRRELTAAALTARGAARRWGDTAAIVSAALDAAVTARAAERQAARS</sequence>
<dbReference type="Gene3D" id="3.40.50.2000">
    <property type="entry name" value="Glycogen Phosphorylase B"/>
    <property type="match status" value="2"/>
</dbReference>
<evidence type="ECO:0000313" key="5">
    <source>
        <dbReference type="Proteomes" id="UP001142372"/>
    </source>
</evidence>
<keyword evidence="5" id="KW-1185">Reference proteome</keyword>
<dbReference type="Pfam" id="PF00534">
    <property type="entry name" value="Glycos_transf_1"/>
    <property type="match status" value="1"/>
</dbReference>
<dbReference type="GO" id="GO:0016758">
    <property type="term" value="F:hexosyltransferase activity"/>
    <property type="evidence" value="ECO:0007669"/>
    <property type="project" value="TreeGrafter"/>
</dbReference>